<dbReference type="EC" id="2.7.7.7" evidence="7"/>
<dbReference type="PANTHER" id="PTHR34388">
    <property type="entry name" value="DNA POLYMERASE III SUBUNIT DELTA"/>
    <property type="match status" value="1"/>
</dbReference>
<evidence type="ECO:0000256" key="3">
    <source>
        <dbReference type="ARBA" id="ARBA00022705"/>
    </source>
</evidence>
<comment type="caution">
    <text evidence="7">The sequence shown here is derived from an EMBL/GenBank/DDBJ whole genome shotgun (WGS) entry which is preliminary data.</text>
</comment>
<organism evidence="7 8">
    <name type="scientific">Candidatus Borkfalkia ceftriaxoniphila</name>
    <dbReference type="NCBI Taxonomy" id="2508949"/>
    <lineage>
        <taxon>Bacteria</taxon>
        <taxon>Bacillati</taxon>
        <taxon>Bacillota</taxon>
        <taxon>Clostridia</taxon>
        <taxon>Christensenellales</taxon>
        <taxon>Christensenellaceae</taxon>
        <taxon>Candidatus Borkfalkia</taxon>
    </lineage>
</organism>
<evidence type="ECO:0000313" key="7">
    <source>
        <dbReference type="EMBL" id="RXZ60890.1"/>
    </source>
</evidence>
<keyword evidence="2 7" id="KW-0548">Nucleotidyltransferase</keyword>
<dbReference type="NCBIfam" id="TIGR01128">
    <property type="entry name" value="holA"/>
    <property type="match status" value="1"/>
</dbReference>
<keyword evidence="3" id="KW-0235">DNA replication</keyword>
<dbReference type="GO" id="GO:0006261">
    <property type="term" value="P:DNA-templated DNA replication"/>
    <property type="evidence" value="ECO:0007669"/>
    <property type="project" value="TreeGrafter"/>
</dbReference>
<dbReference type="InterPro" id="IPR027417">
    <property type="entry name" value="P-loop_NTPase"/>
</dbReference>
<gene>
    <name evidence="7" type="primary">holA</name>
    <name evidence="7" type="ORF">ESZ91_00445</name>
</gene>
<dbReference type="Proteomes" id="UP000291269">
    <property type="component" value="Unassembled WGS sequence"/>
</dbReference>
<dbReference type="GO" id="GO:0003887">
    <property type="term" value="F:DNA-directed DNA polymerase activity"/>
    <property type="evidence" value="ECO:0007669"/>
    <property type="project" value="UniProtKB-KW"/>
</dbReference>
<keyword evidence="4" id="KW-0239">DNA-directed DNA polymerase</keyword>
<dbReference type="Pfam" id="PF21694">
    <property type="entry name" value="DNA_pol3_delta_C"/>
    <property type="match status" value="1"/>
</dbReference>
<dbReference type="Gene3D" id="1.20.272.10">
    <property type="match status" value="1"/>
</dbReference>
<name>A0A4Q2KAD1_9FIRM</name>
<dbReference type="AlphaFoldDB" id="A0A4Q2KAD1"/>
<keyword evidence="1 7" id="KW-0808">Transferase</keyword>
<dbReference type="InterPro" id="IPR005790">
    <property type="entry name" value="DNA_polIII_delta"/>
</dbReference>
<dbReference type="InterPro" id="IPR048466">
    <property type="entry name" value="DNA_pol3_delta-like_C"/>
</dbReference>
<evidence type="ECO:0000256" key="4">
    <source>
        <dbReference type="ARBA" id="ARBA00022932"/>
    </source>
</evidence>
<feature type="domain" description="DNA polymerase III delta N-terminal" evidence="5">
    <location>
        <begin position="19"/>
        <end position="128"/>
    </location>
</feature>
<dbReference type="Gene3D" id="3.40.50.300">
    <property type="entry name" value="P-loop containing nucleotide triphosphate hydrolases"/>
    <property type="match status" value="1"/>
</dbReference>
<accession>A0A4Q2KAD1</accession>
<sequence>MMKFVMFKKSLEEGVSPIYLFDGEEEYFKERGEDMLKERYLSEPSLNYTSFNGENLKGSEMISLVRGAESFPFLSEKRLVKAVDFYPTEKEYESYLKSYFENPQESTILLIMNSRAPKGKVMDLKKIKTVTHVDCSKADDETVMRWIFTQFKRAGISVDAECCERIARYCLSDMSRVAGETEKLKAYALQGGVITAQVVDDVVYRDTDYKMYELTGAIARKNYTAYLSVMNELISKGVDEMNILNGVCNYFRTLFEIVAMGRSDADTANLLGQKEYFVKKQRQQAMMMSKQRVKDCYLNVFNAINDVKNGKISQTGALLCVNAAIFFGA</sequence>
<dbReference type="GO" id="GO:0009360">
    <property type="term" value="C:DNA polymerase III complex"/>
    <property type="evidence" value="ECO:0007669"/>
    <property type="project" value="InterPro"/>
</dbReference>
<evidence type="ECO:0000259" key="5">
    <source>
        <dbReference type="Pfam" id="PF06144"/>
    </source>
</evidence>
<evidence type="ECO:0000259" key="6">
    <source>
        <dbReference type="Pfam" id="PF21694"/>
    </source>
</evidence>
<evidence type="ECO:0000313" key="8">
    <source>
        <dbReference type="Proteomes" id="UP000291269"/>
    </source>
</evidence>
<evidence type="ECO:0000256" key="2">
    <source>
        <dbReference type="ARBA" id="ARBA00022695"/>
    </source>
</evidence>
<dbReference type="InterPro" id="IPR010372">
    <property type="entry name" value="DNA_pol3_delta_N"/>
</dbReference>
<dbReference type="Gene3D" id="1.10.8.60">
    <property type="match status" value="1"/>
</dbReference>
<evidence type="ECO:0000256" key="1">
    <source>
        <dbReference type="ARBA" id="ARBA00022679"/>
    </source>
</evidence>
<dbReference type="GO" id="GO:0003677">
    <property type="term" value="F:DNA binding"/>
    <property type="evidence" value="ECO:0007669"/>
    <property type="project" value="InterPro"/>
</dbReference>
<keyword evidence="8" id="KW-1185">Reference proteome</keyword>
<reference evidence="7 8" key="1">
    <citation type="journal article" date="2019" name="Gut">
        <title>Antibiotics-induced monodominance of a novel gut bacterial order.</title>
        <authorList>
            <person name="Hildebrand F."/>
            <person name="Moitinho-Silva L."/>
            <person name="Blasche S."/>
            <person name="Jahn M.T."/>
            <person name="Gossmann T.I."/>
            <person name="Heuerta-Cepas J."/>
            <person name="Hercog R."/>
            <person name="Luetge M."/>
            <person name="Bahram M."/>
            <person name="Pryszlak A."/>
            <person name="Alves R.J."/>
            <person name="Waszak S.M."/>
            <person name="Zhu A."/>
            <person name="Ye L."/>
            <person name="Costea P.I."/>
            <person name="Aalvink S."/>
            <person name="Belzer C."/>
            <person name="Forslund S.K."/>
            <person name="Sunagawa S."/>
            <person name="Hentschel U."/>
            <person name="Merten C."/>
            <person name="Patil K.R."/>
            <person name="Benes V."/>
            <person name="Bork P."/>
        </authorList>
    </citation>
    <scope>NUCLEOTIDE SEQUENCE [LARGE SCALE GENOMIC DNA]</scope>
    <source>
        <strain evidence="7 8">HDS1380</strain>
    </source>
</reference>
<feature type="domain" description="DNA polymerase III delta subunit-like C-terminal" evidence="6">
    <location>
        <begin position="210"/>
        <end position="315"/>
    </location>
</feature>
<dbReference type="SUPFAM" id="SSF52540">
    <property type="entry name" value="P-loop containing nucleoside triphosphate hydrolases"/>
    <property type="match status" value="1"/>
</dbReference>
<proteinExistence type="predicted"/>
<dbReference type="EMBL" id="SDOZ01000002">
    <property type="protein sequence ID" value="RXZ60890.1"/>
    <property type="molecule type" value="Genomic_DNA"/>
</dbReference>
<dbReference type="Pfam" id="PF06144">
    <property type="entry name" value="DNA_pol3_delta"/>
    <property type="match status" value="1"/>
</dbReference>
<dbReference type="PANTHER" id="PTHR34388:SF1">
    <property type="entry name" value="DNA POLYMERASE III SUBUNIT DELTA"/>
    <property type="match status" value="1"/>
</dbReference>
<dbReference type="OrthoDB" id="9775929at2"/>
<protein>
    <submittedName>
        <fullName evidence="7">DNA polymerase III subunit delta</fullName>
        <ecNumber evidence="7">2.7.7.7</ecNumber>
    </submittedName>
</protein>